<feature type="transmembrane region" description="Helical" evidence="3">
    <location>
        <begin position="147"/>
        <end position="172"/>
    </location>
</feature>
<organism evidence="4 5">
    <name type="scientific">Peptacetobacter hominis</name>
    <dbReference type="NCBI Taxonomy" id="2743610"/>
    <lineage>
        <taxon>Bacteria</taxon>
        <taxon>Bacillati</taxon>
        <taxon>Bacillota</taxon>
        <taxon>Clostridia</taxon>
        <taxon>Peptostreptococcales</taxon>
        <taxon>Peptostreptococcaceae</taxon>
        <taxon>Peptacetobacter</taxon>
    </lineage>
</organism>
<dbReference type="AlphaFoldDB" id="A0A544QU84"/>
<protein>
    <recommendedName>
        <fullName evidence="2">Biotin transporter</fullName>
    </recommendedName>
</protein>
<feature type="transmembrane region" description="Helical" evidence="3">
    <location>
        <begin position="7"/>
        <end position="25"/>
    </location>
</feature>
<dbReference type="PANTHER" id="PTHR34295:SF1">
    <property type="entry name" value="BIOTIN TRANSPORTER BIOY"/>
    <property type="match status" value="1"/>
</dbReference>
<feature type="transmembrane region" description="Helical" evidence="3">
    <location>
        <begin position="85"/>
        <end position="103"/>
    </location>
</feature>
<dbReference type="PIRSF" id="PIRSF016661">
    <property type="entry name" value="BioY"/>
    <property type="match status" value="1"/>
</dbReference>
<dbReference type="InterPro" id="IPR003784">
    <property type="entry name" value="BioY"/>
</dbReference>
<dbReference type="EMBL" id="SGJB01000013">
    <property type="protein sequence ID" value="TQQ84217.1"/>
    <property type="molecule type" value="Genomic_DNA"/>
</dbReference>
<proteinExistence type="inferred from homology"/>
<evidence type="ECO:0000313" key="5">
    <source>
        <dbReference type="Proteomes" id="UP000317863"/>
    </source>
</evidence>
<keyword evidence="3" id="KW-0812">Transmembrane</keyword>
<comment type="subcellular location">
    <subcellularLocation>
        <location evidence="2">Cell membrane</location>
        <topology evidence="2">Multi-pass membrane protein</topology>
    </subcellularLocation>
</comment>
<accession>A0A544QU84</accession>
<evidence type="ECO:0000313" key="4">
    <source>
        <dbReference type="EMBL" id="TQQ84217.1"/>
    </source>
</evidence>
<dbReference type="OrthoDB" id="9803495at2"/>
<name>A0A544QU84_9FIRM</name>
<gene>
    <name evidence="4" type="ORF">EXD82_07725</name>
</gene>
<keyword evidence="2" id="KW-0813">Transport</keyword>
<feature type="transmembrane region" description="Helical" evidence="3">
    <location>
        <begin position="56"/>
        <end position="73"/>
    </location>
</feature>
<dbReference type="Proteomes" id="UP000317863">
    <property type="component" value="Unassembled WGS sequence"/>
</dbReference>
<dbReference type="Pfam" id="PF02632">
    <property type="entry name" value="BioY"/>
    <property type="match status" value="1"/>
</dbReference>
<sequence length="188" mass="20388">MKNNKTKMMVMTSIFSAFITIGGFIKIPLPNFEYITLRLMFVIMAGFILGEKWGAIASAIHVILGLVGFPVFASGGGLGYVLKPSFGYIIGFISAGYISGYVYRKIGKTDFKSSAIAAVSAMLSMYVIGLAYKFMILSSVSDVTEPIYILMFASLPIEIPGDLLLALAAAFANVKFSKIISRHPELKI</sequence>
<keyword evidence="2 3" id="KW-0472">Membrane</keyword>
<dbReference type="PANTHER" id="PTHR34295">
    <property type="entry name" value="BIOTIN TRANSPORTER BIOY"/>
    <property type="match status" value="1"/>
</dbReference>
<dbReference type="GO" id="GO:0015225">
    <property type="term" value="F:biotin transmembrane transporter activity"/>
    <property type="evidence" value="ECO:0007669"/>
    <property type="project" value="UniProtKB-UniRule"/>
</dbReference>
<evidence type="ECO:0000256" key="3">
    <source>
        <dbReference type="SAM" id="Phobius"/>
    </source>
</evidence>
<dbReference type="RefSeq" id="WP_142536338.1">
    <property type="nucleotide sequence ID" value="NZ_SGJB01000013.1"/>
</dbReference>
<keyword evidence="2" id="KW-1003">Cell membrane</keyword>
<dbReference type="GO" id="GO:0005886">
    <property type="term" value="C:plasma membrane"/>
    <property type="evidence" value="ECO:0007669"/>
    <property type="project" value="UniProtKB-SubCell"/>
</dbReference>
<evidence type="ECO:0000256" key="2">
    <source>
        <dbReference type="PIRNR" id="PIRNR016661"/>
    </source>
</evidence>
<keyword evidence="3" id="KW-1133">Transmembrane helix</keyword>
<comment type="similarity">
    <text evidence="1 2">Belongs to the BioY family.</text>
</comment>
<comment type="caution">
    <text evidence="4">The sequence shown here is derived from an EMBL/GenBank/DDBJ whole genome shotgun (WGS) entry which is preliminary data.</text>
</comment>
<keyword evidence="5" id="KW-1185">Reference proteome</keyword>
<dbReference type="Gene3D" id="1.10.1760.20">
    <property type="match status" value="1"/>
</dbReference>
<reference evidence="4 5" key="1">
    <citation type="submission" date="2019-02" db="EMBL/GenBank/DDBJ databases">
        <title>Peptostreptococcaceae bacterium ZHW00191 nov., a new bacterium isolated from the human gut.</title>
        <authorList>
            <person name="Zhou H.-W."/>
            <person name="Chen X.-J."/>
        </authorList>
    </citation>
    <scope>NUCLEOTIDE SEQUENCE [LARGE SCALE GENOMIC DNA]</scope>
    <source>
        <strain evidence="4 5">ZHW00191</strain>
    </source>
</reference>
<evidence type="ECO:0000256" key="1">
    <source>
        <dbReference type="ARBA" id="ARBA00010692"/>
    </source>
</evidence>
<feature type="transmembrane region" description="Helical" evidence="3">
    <location>
        <begin position="115"/>
        <end position="135"/>
    </location>
</feature>